<organism evidence="2 3">
    <name type="scientific">Lignipirellula cremea</name>
    <dbReference type="NCBI Taxonomy" id="2528010"/>
    <lineage>
        <taxon>Bacteria</taxon>
        <taxon>Pseudomonadati</taxon>
        <taxon>Planctomycetota</taxon>
        <taxon>Planctomycetia</taxon>
        <taxon>Pirellulales</taxon>
        <taxon>Pirellulaceae</taxon>
        <taxon>Lignipirellula</taxon>
    </lineage>
</organism>
<keyword evidence="3" id="KW-1185">Reference proteome</keyword>
<dbReference type="AlphaFoldDB" id="A0A518DN69"/>
<feature type="signal peptide" evidence="1">
    <location>
        <begin position="1"/>
        <end position="21"/>
    </location>
</feature>
<reference evidence="2 3" key="1">
    <citation type="submission" date="2019-02" db="EMBL/GenBank/DDBJ databases">
        <title>Deep-cultivation of Planctomycetes and their phenomic and genomic characterization uncovers novel biology.</title>
        <authorList>
            <person name="Wiegand S."/>
            <person name="Jogler M."/>
            <person name="Boedeker C."/>
            <person name="Pinto D."/>
            <person name="Vollmers J."/>
            <person name="Rivas-Marin E."/>
            <person name="Kohn T."/>
            <person name="Peeters S.H."/>
            <person name="Heuer A."/>
            <person name="Rast P."/>
            <person name="Oberbeckmann S."/>
            <person name="Bunk B."/>
            <person name="Jeske O."/>
            <person name="Meyerdierks A."/>
            <person name="Storesund J.E."/>
            <person name="Kallscheuer N."/>
            <person name="Luecker S."/>
            <person name="Lage O.M."/>
            <person name="Pohl T."/>
            <person name="Merkel B.J."/>
            <person name="Hornburger P."/>
            <person name="Mueller R.-W."/>
            <person name="Bruemmer F."/>
            <person name="Labrenz M."/>
            <person name="Spormann A.M."/>
            <person name="Op den Camp H."/>
            <person name="Overmann J."/>
            <person name="Amann R."/>
            <person name="Jetten M.S.M."/>
            <person name="Mascher T."/>
            <person name="Medema M.H."/>
            <person name="Devos D.P."/>
            <person name="Kaster A.-K."/>
            <person name="Ovreas L."/>
            <person name="Rohde M."/>
            <person name="Galperin M.Y."/>
            <person name="Jogler C."/>
        </authorList>
    </citation>
    <scope>NUCLEOTIDE SEQUENCE [LARGE SCALE GENOMIC DNA]</scope>
    <source>
        <strain evidence="2 3">Pla85_3_4</strain>
    </source>
</reference>
<dbReference type="Proteomes" id="UP000317648">
    <property type="component" value="Chromosome"/>
</dbReference>
<gene>
    <name evidence="2" type="ORF">Pla8534_10640</name>
</gene>
<dbReference type="EMBL" id="CP036433">
    <property type="protein sequence ID" value="QDU93284.1"/>
    <property type="molecule type" value="Genomic_DNA"/>
</dbReference>
<dbReference type="RefSeq" id="WP_145049958.1">
    <property type="nucleotide sequence ID" value="NZ_CP036433.1"/>
</dbReference>
<sequence precursor="true">MRYLLLAVAFACLGGASEASAQIVVGRPVVAYYAPTVAVPVYQAPAYYAPVAAYPVARAAYYAPPVVAYPAATTAYYAPTTAYYAPTAAYYAPTAVVVGRPAWLGANAYGGLQPYVAGQPIRNTFRYLTP</sequence>
<keyword evidence="1" id="KW-0732">Signal</keyword>
<evidence type="ECO:0000313" key="2">
    <source>
        <dbReference type="EMBL" id="QDU93284.1"/>
    </source>
</evidence>
<protein>
    <submittedName>
        <fullName evidence="2">Uncharacterized protein</fullName>
    </submittedName>
</protein>
<accession>A0A518DN69</accession>
<proteinExistence type="predicted"/>
<evidence type="ECO:0000256" key="1">
    <source>
        <dbReference type="SAM" id="SignalP"/>
    </source>
</evidence>
<dbReference type="KEGG" id="lcre:Pla8534_10640"/>
<evidence type="ECO:0000313" key="3">
    <source>
        <dbReference type="Proteomes" id="UP000317648"/>
    </source>
</evidence>
<name>A0A518DN69_9BACT</name>
<feature type="chain" id="PRO_5021748767" evidence="1">
    <location>
        <begin position="22"/>
        <end position="130"/>
    </location>
</feature>